<evidence type="ECO:0000313" key="3">
    <source>
        <dbReference type="Proteomes" id="UP000228976"/>
    </source>
</evidence>
<keyword evidence="1" id="KW-0472">Membrane</keyword>
<feature type="transmembrane region" description="Helical" evidence="1">
    <location>
        <begin position="37"/>
        <end position="58"/>
    </location>
</feature>
<accession>A0A261FAP2</accession>
<name>A0A261FAP2_9BIFI</name>
<evidence type="ECO:0000313" key="2">
    <source>
        <dbReference type="EMBL" id="OZG56209.1"/>
    </source>
</evidence>
<feature type="transmembrane region" description="Helical" evidence="1">
    <location>
        <begin position="9"/>
        <end position="25"/>
    </location>
</feature>
<dbReference type="EMBL" id="MWWU01000002">
    <property type="protein sequence ID" value="OZG56209.1"/>
    <property type="molecule type" value="Genomic_DNA"/>
</dbReference>
<gene>
    <name evidence="2" type="ORF">AEAE_0697</name>
</gene>
<evidence type="ECO:0000256" key="1">
    <source>
        <dbReference type="SAM" id="Phobius"/>
    </source>
</evidence>
<dbReference type="AlphaFoldDB" id="A0A261FAP2"/>
<keyword evidence="1" id="KW-1133">Transmembrane helix</keyword>
<sequence>MMRVRGDLMGYYIALGGLLYFMMTADQWGGPHWLVSLGQGICTLAIPAAAIAAVYSFCHDWGTTPTHSQPSHDDRQSKNK</sequence>
<dbReference type="Proteomes" id="UP000228976">
    <property type="component" value="Unassembled WGS sequence"/>
</dbReference>
<proteinExistence type="predicted"/>
<organism evidence="2 3">
    <name type="scientific">Aeriscardovia aeriphila</name>
    <dbReference type="NCBI Taxonomy" id="218139"/>
    <lineage>
        <taxon>Bacteria</taxon>
        <taxon>Bacillati</taxon>
        <taxon>Actinomycetota</taxon>
        <taxon>Actinomycetes</taxon>
        <taxon>Bifidobacteriales</taxon>
        <taxon>Bifidobacteriaceae</taxon>
        <taxon>Aeriscardovia</taxon>
    </lineage>
</organism>
<comment type="caution">
    <text evidence="2">The sequence shown here is derived from an EMBL/GenBank/DDBJ whole genome shotgun (WGS) entry which is preliminary data.</text>
</comment>
<reference evidence="2 3" key="1">
    <citation type="journal article" date="2017" name="BMC Genomics">
        <title>Comparative genomic and phylogenomic analyses of the Bifidobacteriaceae family.</title>
        <authorList>
            <person name="Lugli G.A."/>
            <person name="Milani C."/>
            <person name="Turroni F."/>
            <person name="Duranti S."/>
            <person name="Mancabelli L."/>
            <person name="Mangifesta M."/>
            <person name="Ferrario C."/>
            <person name="Modesto M."/>
            <person name="Mattarelli P."/>
            <person name="Jiri K."/>
            <person name="van Sinderen D."/>
            <person name="Ventura M."/>
        </authorList>
    </citation>
    <scope>NUCLEOTIDE SEQUENCE [LARGE SCALE GENOMIC DNA]</scope>
    <source>
        <strain evidence="2 3">LMG 21773</strain>
    </source>
</reference>
<keyword evidence="3" id="KW-1185">Reference proteome</keyword>
<protein>
    <submittedName>
        <fullName evidence="2">Uncharacterized protein</fullName>
    </submittedName>
</protein>
<keyword evidence="1" id="KW-0812">Transmembrane</keyword>